<dbReference type="Proteomes" id="UP000178085">
    <property type="component" value="Unassembled WGS sequence"/>
</dbReference>
<reference evidence="2 3" key="1">
    <citation type="journal article" date="2016" name="Nat. Commun.">
        <title>Thousands of microbial genomes shed light on interconnected biogeochemical processes in an aquifer system.</title>
        <authorList>
            <person name="Anantharaman K."/>
            <person name="Brown C.T."/>
            <person name="Hug L.A."/>
            <person name="Sharon I."/>
            <person name="Castelle C.J."/>
            <person name="Probst A.J."/>
            <person name="Thomas B.C."/>
            <person name="Singh A."/>
            <person name="Wilkins M.J."/>
            <person name="Karaoz U."/>
            <person name="Brodie E.L."/>
            <person name="Williams K.H."/>
            <person name="Hubbard S.S."/>
            <person name="Banfield J.F."/>
        </authorList>
    </citation>
    <scope>NUCLEOTIDE SEQUENCE [LARGE SCALE GENOMIC DNA]</scope>
</reference>
<evidence type="ECO:0000313" key="3">
    <source>
        <dbReference type="Proteomes" id="UP000178085"/>
    </source>
</evidence>
<protein>
    <submittedName>
        <fullName evidence="2">Uncharacterized protein</fullName>
    </submittedName>
</protein>
<organism evidence="2 3">
    <name type="scientific">candidate division Kazan bacterium RIFCSPLOWO2_01_FULL_45_19</name>
    <dbReference type="NCBI Taxonomy" id="1798538"/>
    <lineage>
        <taxon>Bacteria</taxon>
        <taxon>Bacteria division Kazan-3B-28</taxon>
    </lineage>
</organism>
<proteinExistence type="predicted"/>
<comment type="caution">
    <text evidence="2">The sequence shown here is derived from an EMBL/GenBank/DDBJ whole genome shotgun (WGS) entry which is preliminary data.</text>
</comment>
<feature type="region of interest" description="Disordered" evidence="1">
    <location>
        <begin position="797"/>
        <end position="817"/>
    </location>
</feature>
<gene>
    <name evidence="2" type="ORF">A3K51_02505</name>
</gene>
<dbReference type="EMBL" id="METD01000001">
    <property type="protein sequence ID" value="OGB73685.1"/>
    <property type="molecule type" value="Genomic_DNA"/>
</dbReference>
<accession>A0A1F4NQD9</accession>
<evidence type="ECO:0000313" key="2">
    <source>
        <dbReference type="EMBL" id="OGB73685.1"/>
    </source>
</evidence>
<dbReference type="AlphaFoldDB" id="A0A1F4NQD9"/>
<name>A0A1F4NQD9_UNCK3</name>
<evidence type="ECO:0000256" key="1">
    <source>
        <dbReference type="SAM" id="MobiDB-lite"/>
    </source>
</evidence>
<sequence>MRLMMFGTVDIKIRPLKFACLVDPKSSKQTRAAIRLCSSLWGGAYFPIIPIYKKMPTSWRGDQLKFGPASKVVTGYIEAFDPDILIQFSDKIPKYITKLGLEIVQPNEVWSPLKDDYSHPRFGIGIFEILSDVFREYFKYQVKYPVKVFLPKIPTQLSLFWASLFGELSSDITAIVDRDYSEPLAVEKVSNVIDRLSEVMASDGIFPRRLTQWGLTPYGGSARRNAAVFFMDATKVEDIVDFWNLRAIGMDVMPVPKQLSDNSQLHDLVANFFKNHRIPWKHNKEVCDYASIIRAGHCTMEEVQEYAKTFQLQPEPNDPSRDGFFSLQHWYPRIWDEWARDRDGANPRDILGEEEHSIDISDAKALKLHLPAIWPKFAFRKFGYGDPRCVNEVSLRFYGAEEYIAEAFPKLSGDNFNRAISGRFSMMGDWRIGRNGLVRLVKDDRIDTRDIPAAEDIMLAWIKDQGWDDPKLSTPGLLAKRIYEILEGHPKSLANEKLLGLLEHMNGGLVKKDGTPAEKTKLSNERELSSAELKERLGVGLYEYLVGRGIFKIGLRIQCPNCSRNSWFPMDNLRDQLTCPLCLSVFPAIGHVDDKSSWCYKTSGPFSVPGYADGAFAVLLAVDFFDDQLSNLHTTPILSFTAKASGKKDLEADFALLWQEAAYGENEEGVIFGESKTYGQFKKKDFDRMRFLAKTFPGAILVFSTLRKSLTHEELTAIASIAKRGRRYWKADRPINPVLVLTGAEMLAHYRPPYCWSETLQKKFGHLSGLLSICNATQQIYLNLPSWSTEWREKHEKRLQKKTKNTRKTKATKCKGE</sequence>